<proteinExistence type="predicted"/>
<feature type="domain" description="Aminotransferase class V" evidence="1">
    <location>
        <begin position="34"/>
        <end position="75"/>
    </location>
</feature>
<protein>
    <submittedName>
        <fullName evidence="2">Cysteine desulfurase</fullName>
    </submittedName>
</protein>
<comment type="caution">
    <text evidence="2">The sequence shown here is derived from an EMBL/GenBank/DDBJ whole genome shotgun (WGS) entry which is preliminary data.</text>
</comment>
<feature type="non-terminal residue" evidence="2">
    <location>
        <position position="76"/>
    </location>
</feature>
<name>A0A2M8P6L3_9CHLR</name>
<dbReference type="AlphaFoldDB" id="A0A2M8P6L3"/>
<dbReference type="Pfam" id="PF00266">
    <property type="entry name" value="Aminotran_5"/>
    <property type="match status" value="1"/>
</dbReference>
<dbReference type="InterPro" id="IPR015424">
    <property type="entry name" value="PyrdxlP-dep_Trfase"/>
</dbReference>
<sequence length="76" mass="8535">MSSLSLEQLTRQMATYRADFPILAQMVRPNVPLVYLDNAATTQKPLAVLRAVEDYYTHMNANVHRGVHAFSEKATA</sequence>
<reference evidence="2 3" key="1">
    <citation type="submission" date="2017-11" db="EMBL/GenBank/DDBJ databases">
        <title>Evolution of Phototrophy in the Chloroflexi Phylum Driven by Horizontal Gene Transfer.</title>
        <authorList>
            <person name="Ward L.M."/>
            <person name="Hemp J."/>
            <person name="Shih P.M."/>
            <person name="Mcglynn S.E."/>
            <person name="Fischer W."/>
        </authorList>
    </citation>
    <scope>NUCLEOTIDE SEQUENCE [LARGE SCALE GENOMIC DNA]</scope>
    <source>
        <strain evidence="2">JP3_13</strain>
    </source>
</reference>
<evidence type="ECO:0000259" key="1">
    <source>
        <dbReference type="Pfam" id="PF00266"/>
    </source>
</evidence>
<dbReference type="Proteomes" id="UP000229681">
    <property type="component" value="Unassembled WGS sequence"/>
</dbReference>
<dbReference type="InterPro" id="IPR015421">
    <property type="entry name" value="PyrdxlP-dep_Trfase_major"/>
</dbReference>
<gene>
    <name evidence="2" type="ORF">CUN49_19220</name>
</gene>
<dbReference type="EMBL" id="PGTM01001083">
    <property type="protein sequence ID" value="PJF33180.1"/>
    <property type="molecule type" value="Genomic_DNA"/>
</dbReference>
<dbReference type="SUPFAM" id="SSF53383">
    <property type="entry name" value="PLP-dependent transferases"/>
    <property type="match status" value="1"/>
</dbReference>
<dbReference type="Gene3D" id="3.40.640.10">
    <property type="entry name" value="Type I PLP-dependent aspartate aminotransferase-like (Major domain)"/>
    <property type="match status" value="1"/>
</dbReference>
<dbReference type="InterPro" id="IPR015422">
    <property type="entry name" value="PyrdxlP-dep_Trfase_small"/>
</dbReference>
<organism evidence="2 3">
    <name type="scientific">Candidatus Thermofonsia Clade 1 bacterium</name>
    <dbReference type="NCBI Taxonomy" id="2364210"/>
    <lineage>
        <taxon>Bacteria</taxon>
        <taxon>Bacillati</taxon>
        <taxon>Chloroflexota</taxon>
        <taxon>Candidatus Thermofontia</taxon>
        <taxon>Candidatus Thermofonsia Clade 1</taxon>
    </lineage>
</organism>
<accession>A0A2M8P6L3</accession>
<dbReference type="Gene3D" id="3.90.1150.10">
    <property type="entry name" value="Aspartate Aminotransferase, domain 1"/>
    <property type="match status" value="1"/>
</dbReference>
<evidence type="ECO:0000313" key="3">
    <source>
        <dbReference type="Proteomes" id="UP000229681"/>
    </source>
</evidence>
<evidence type="ECO:0000313" key="2">
    <source>
        <dbReference type="EMBL" id="PJF33180.1"/>
    </source>
</evidence>
<dbReference type="InterPro" id="IPR000192">
    <property type="entry name" value="Aminotrans_V_dom"/>
</dbReference>